<evidence type="ECO:0008006" key="3">
    <source>
        <dbReference type="Google" id="ProtNLM"/>
    </source>
</evidence>
<accession>A0ABQ0QQF3</accession>
<keyword evidence="2" id="KW-1185">Reference proteome</keyword>
<name>A0ABQ0QQF3_9PROT</name>
<reference evidence="1 2" key="1">
    <citation type="submission" date="2013-04" db="EMBL/GenBank/DDBJ databases">
        <title>The genome sequencing project of 58 acetic acid bacteria.</title>
        <authorList>
            <person name="Okamoto-Kainuma A."/>
            <person name="Ishikawa M."/>
            <person name="Umino S."/>
            <person name="Koizumi Y."/>
            <person name="Shiwa Y."/>
            <person name="Yoshikawa H."/>
            <person name="Matsutani M."/>
            <person name="Matsushita K."/>
        </authorList>
    </citation>
    <scope>NUCLEOTIDE SEQUENCE [LARGE SCALE GENOMIC DNA]</scope>
    <source>
        <strain evidence="1 2">NBRC 106555</strain>
    </source>
</reference>
<comment type="caution">
    <text evidence="1">The sequence shown here is derived from an EMBL/GenBank/DDBJ whole genome shotgun (WGS) entry which is preliminary data.</text>
</comment>
<gene>
    <name evidence="1" type="ORF">AA106555_1250</name>
</gene>
<organism evidence="1 2">
    <name type="scientific">Neokomagataea thailandica NBRC 106555</name>
    <dbReference type="NCBI Taxonomy" id="1223520"/>
    <lineage>
        <taxon>Bacteria</taxon>
        <taxon>Pseudomonadati</taxon>
        <taxon>Pseudomonadota</taxon>
        <taxon>Alphaproteobacteria</taxon>
        <taxon>Acetobacterales</taxon>
        <taxon>Acetobacteraceae</taxon>
        <taxon>Neokomagataea</taxon>
    </lineage>
</organism>
<dbReference type="Proteomes" id="UP001062632">
    <property type="component" value="Unassembled WGS sequence"/>
</dbReference>
<sequence length="69" mass="7416">MLPSTVAAAQNMRIAAAFLKPLHEIKRQRCFAGPPGRNVAAAQYWHGGVVTRPAAALFCYAAYEPACGR</sequence>
<proteinExistence type="predicted"/>
<evidence type="ECO:0000313" key="1">
    <source>
        <dbReference type="EMBL" id="GBR53308.1"/>
    </source>
</evidence>
<evidence type="ECO:0000313" key="2">
    <source>
        <dbReference type="Proteomes" id="UP001062632"/>
    </source>
</evidence>
<protein>
    <recommendedName>
        <fullName evidence="3">Transposase</fullName>
    </recommendedName>
</protein>
<dbReference type="EMBL" id="BAQC01000030">
    <property type="protein sequence ID" value="GBR53308.1"/>
    <property type="molecule type" value="Genomic_DNA"/>
</dbReference>